<dbReference type="SMART" id="SM00906">
    <property type="entry name" value="Fungal_trans"/>
    <property type="match status" value="1"/>
</dbReference>
<reference evidence="8" key="3">
    <citation type="submission" date="2023-11" db="EMBL/GenBank/DDBJ databases">
        <authorList>
            <person name="Beijen E."/>
            <person name="Ohm R.A."/>
        </authorList>
    </citation>
    <scope>NUCLEOTIDE SEQUENCE</scope>
    <source>
        <strain evidence="8">CBS 150709</strain>
    </source>
</reference>
<feature type="compositionally biased region" description="Low complexity" evidence="6">
    <location>
        <begin position="287"/>
        <end position="300"/>
    </location>
</feature>
<evidence type="ECO:0000259" key="7">
    <source>
        <dbReference type="SMART" id="SM00906"/>
    </source>
</evidence>
<proteinExistence type="predicted"/>
<evidence type="ECO:0000313" key="8">
    <source>
        <dbReference type="EMBL" id="KAK4083261.1"/>
    </source>
</evidence>
<feature type="compositionally biased region" description="Basic and acidic residues" evidence="6">
    <location>
        <begin position="189"/>
        <end position="199"/>
    </location>
</feature>
<reference evidence="8 11" key="4">
    <citation type="journal article" date="2024" name="Microbiol. Resour. Announc.">
        <title>Genome annotations for the ascomycete fungi Trichoderma harzianum, Trichoderma aggressivum, and Purpureocillium lilacinum.</title>
        <authorList>
            <person name="Beijen E.P.W."/>
            <person name="Ohm R.A."/>
        </authorList>
    </citation>
    <scope>NUCLEOTIDE SEQUENCE [LARGE SCALE GENOMIC DNA]</scope>
    <source>
        <strain evidence="8 11">CBS 150709</strain>
    </source>
</reference>
<feature type="domain" description="Xylanolytic transcriptional activator regulatory" evidence="7">
    <location>
        <begin position="429"/>
        <end position="497"/>
    </location>
</feature>
<gene>
    <name evidence="9" type="ORF">PCL_04707</name>
    <name evidence="8" type="ORF">Purlil1_10831</name>
</gene>
<dbReference type="GO" id="GO:0008270">
    <property type="term" value="F:zinc ion binding"/>
    <property type="evidence" value="ECO:0007669"/>
    <property type="project" value="InterPro"/>
</dbReference>
<accession>A0A2U3DX80</accession>
<feature type="compositionally biased region" description="Polar residues" evidence="6">
    <location>
        <begin position="223"/>
        <end position="236"/>
    </location>
</feature>
<sequence length="763" mass="84239">MDGQPGVGDYYAKGATGAGGCRVTSPEDAALEDSGWDRSASQEHSLVLGMATCVASFGGQRLRLREPLFAPTLPAGALRGAVGLSPRFVRPTANRPVVPPIRPDPPLEILGSLLSFWGDFCPSMALPTDVRMATNFTFVPQSDPKQRAGRVRSRKACEPCRQKKHRALRADKQPSPRESTVVEGSAAGSDHDDNDRSSVIRELPSPSQDDPRKHRHDAPCTALSRNAHSTSVSLENPATPRFVGDLNPEARLLDETTSPEDAPDTATGEVGVWLQPRPRSSWSTGAQKESPPSCPQPQEQNVRPGPPTSDLLPESTVRALSDLYFAKVHPIIPILNEEEYRRSLSHFFPSMPLVHAVCLVVAKDSDAGTHLKLLQSGDAAVPVRQFCSQLHASLAMALLRPTSIKRMTLVRILGLLSLHHEGCDGAEQASSYIALAVHYAQSMAWHLHRPKDHNYDVKRTFWCLWTLDRLNAAIHSRPCCMADMDIAIEHITPAESGSVAFDVWFRISRLLNRVIALYRPPHSVIPPSGLDSDFPSFEQVIHEMHAWQLPPSTIATLQVFYLATAVLSHRLKTIESLPSPTPSRLRQQLSSVHTIRYMRDSEFLNALHPLPIVVYAVSLALSVSYQQLRYSRLAADQDDAHRDFNTACDILQTLRRKWEAADLMASLAHRISAALDKLPNLRLLHVDRPRGSIERHGATAGQCNDREPSWHLDAAAMSGAQLETQHDMEAMDLFVGMDDISWMYLDAENPISFDSFPLLSVDG</sequence>
<evidence type="ECO:0000313" key="10">
    <source>
        <dbReference type="Proteomes" id="UP000245956"/>
    </source>
</evidence>
<keyword evidence="5" id="KW-0539">Nucleus</keyword>
<dbReference type="Proteomes" id="UP001287286">
    <property type="component" value="Unassembled WGS sequence"/>
</dbReference>
<dbReference type="GO" id="GO:0003677">
    <property type="term" value="F:DNA binding"/>
    <property type="evidence" value="ECO:0007669"/>
    <property type="project" value="UniProtKB-KW"/>
</dbReference>
<organism evidence="9 10">
    <name type="scientific">Purpureocillium lilacinum</name>
    <name type="common">Paecilomyces lilacinus</name>
    <dbReference type="NCBI Taxonomy" id="33203"/>
    <lineage>
        <taxon>Eukaryota</taxon>
        <taxon>Fungi</taxon>
        <taxon>Dikarya</taxon>
        <taxon>Ascomycota</taxon>
        <taxon>Pezizomycotina</taxon>
        <taxon>Sordariomycetes</taxon>
        <taxon>Hypocreomycetidae</taxon>
        <taxon>Hypocreales</taxon>
        <taxon>Ophiocordycipitaceae</taxon>
        <taxon>Purpureocillium</taxon>
    </lineage>
</organism>
<evidence type="ECO:0000256" key="1">
    <source>
        <dbReference type="ARBA" id="ARBA00022833"/>
    </source>
</evidence>
<dbReference type="EMBL" id="JAWRVI010000058">
    <property type="protein sequence ID" value="KAK4083261.1"/>
    <property type="molecule type" value="Genomic_DNA"/>
</dbReference>
<dbReference type="InterPro" id="IPR052073">
    <property type="entry name" value="Amide_Lactam_Regulators"/>
</dbReference>
<dbReference type="GO" id="GO:0006351">
    <property type="term" value="P:DNA-templated transcription"/>
    <property type="evidence" value="ECO:0007669"/>
    <property type="project" value="InterPro"/>
</dbReference>
<evidence type="ECO:0000256" key="5">
    <source>
        <dbReference type="ARBA" id="ARBA00023242"/>
    </source>
</evidence>
<dbReference type="InterPro" id="IPR007219">
    <property type="entry name" value="XnlR_reg_dom"/>
</dbReference>
<dbReference type="CDD" id="cd12148">
    <property type="entry name" value="fungal_TF_MHR"/>
    <property type="match status" value="1"/>
</dbReference>
<keyword evidence="11" id="KW-1185">Reference proteome</keyword>
<reference evidence="9" key="1">
    <citation type="submission" date="2015-05" db="EMBL/GenBank/DDBJ databases">
        <authorList>
            <person name="Wang D.B."/>
            <person name="Wang M."/>
        </authorList>
    </citation>
    <scope>NUCLEOTIDE SEQUENCE</scope>
    <source>
        <strain evidence="9">36-1</strain>
    </source>
</reference>
<reference evidence="9 10" key="2">
    <citation type="journal article" date="2016" name="Front. Microbiol.">
        <title>Genome and transcriptome sequences reveal the specific parasitism of the nematophagous Purpureocillium lilacinum 36-1.</title>
        <authorList>
            <person name="Xie J."/>
            <person name="Li S."/>
            <person name="Mo C."/>
            <person name="Xiao X."/>
            <person name="Peng D."/>
            <person name="Wang G."/>
            <person name="Xiao Y."/>
        </authorList>
    </citation>
    <scope>NUCLEOTIDE SEQUENCE [LARGE SCALE GENOMIC DNA]</scope>
    <source>
        <strain evidence="9 10">36-1</strain>
    </source>
</reference>
<evidence type="ECO:0000313" key="9">
    <source>
        <dbReference type="EMBL" id="PWI66863.1"/>
    </source>
</evidence>
<dbReference type="Pfam" id="PF04082">
    <property type="entry name" value="Fungal_trans"/>
    <property type="match status" value="1"/>
</dbReference>
<evidence type="ECO:0000256" key="6">
    <source>
        <dbReference type="SAM" id="MobiDB-lite"/>
    </source>
</evidence>
<evidence type="ECO:0000256" key="2">
    <source>
        <dbReference type="ARBA" id="ARBA00023015"/>
    </source>
</evidence>
<dbReference type="PANTHER" id="PTHR47171:SF6">
    <property type="entry name" value="SPECIFIC TRANSCRIPTION FACTOR, PUTATIVE (AFU_ORTHOLOGUE AFUA_2G06130)-RELATED"/>
    <property type="match status" value="1"/>
</dbReference>
<keyword evidence="2" id="KW-0805">Transcription regulation</keyword>
<comment type="caution">
    <text evidence="9">The sequence shown here is derived from an EMBL/GenBank/DDBJ whole genome shotgun (WGS) entry which is preliminary data.</text>
</comment>
<protein>
    <submittedName>
        <fullName evidence="8">Transcriptional regulator family: Fungal Specific TF</fullName>
    </submittedName>
</protein>
<evidence type="ECO:0000313" key="11">
    <source>
        <dbReference type="Proteomes" id="UP001287286"/>
    </source>
</evidence>
<evidence type="ECO:0000256" key="4">
    <source>
        <dbReference type="ARBA" id="ARBA00023163"/>
    </source>
</evidence>
<keyword evidence="1" id="KW-0862">Zinc</keyword>
<keyword evidence="4" id="KW-0804">Transcription</keyword>
<dbReference type="PANTHER" id="PTHR47171">
    <property type="entry name" value="FARA-RELATED"/>
    <property type="match status" value="1"/>
</dbReference>
<feature type="region of interest" description="Disordered" evidence="6">
    <location>
        <begin position="140"/>
        <end position="313"/>
    </location>
</feature>
<dbReference type="Proteomes" id="UP000245956">
    <property type="component" value="Unassembled WGS sequence"/>
</dbReference>
<evidence type="ECO:0000256" key="3">
    <source>
        <dbReference type="ARBA" id="ARBA00023125"/>
    </source>
</evidence>
<dbReference type="EMBL" id="LCWV01000022">
    <property type="protein sequence ID" value="PWI66863.1"/>
    <property type="molecule type" value="Genomic_DNA"/>
</dbReference>
<name>A0A2U3DX80_PURLI</name>
<dbReference type="AlphaFoldDB" id="A0A2U3DX80"/>
<keyword evidence="3" id="KW-0238">DNA-binding</keyword>